<keyword evidence="1" id="KW-0433">Leucine-rich repeat</keyword>
<evidence type="ECO:0000313" key="4">
    <source>
        <dbReference type="EMBL" id="CDW78456.1"/>
    </source>
</evidence>
<evidence type="ECO:0000256" key="1">
    <source>
        <dbReference type="ARBA" id="ARBA00022614"/>
    </source>
</evidence>
<dbReference type="OrthoDB" id="676979at2759"/>
<dbReference type="AlphaFoldDB" id="A0A078A9C8"/>
<evidence type="ECO:0000256" key="2">
    <source>
        <dbReference type="ARBA" id="ARBA00022737"/>
    </source>
</evidence>
<proteinExistence type="predicted"/>
<feature type="compositionally biased region" description="Polar residues" evidence="3">
    <location>
        <begin position="507"/>
        <end position="533"/>
    </location>
</feature>
<dbReference type="PROSITE" id="PS51450">
    <property type="entry name" value="LRR"/>
    <property type="match status" value="1"/>
</dbReference>
<dbReference type="InterPro" id="IPR032675">
    <property type="entry name" value="LRR_dom_sf"/>
</dbReference>
<name>A0A078A9C8_STYLE</name>
<dbReference type="SUPFAM" id="SSF52058">
    <property type="entry name" value="L domain-like"/>
    <property type="match status" value="1"/>
</dbReference>
<dbReference type="InterPro" id="IPR001611">
    <property type="entry name" value="Leu-rich_rpt"/>
</dbReference>
<dbReference type="Gene3D" id="3.80.10.10">
    <property type="entry name" value="Ribonuclease Inhibitor"/>
    <property type="match status" value="1"/>
</dbReference>
<accession>A0A078A9C8</accession>
<reference evidence="4 5" key="1">
    <citation type="submission" date="2014-06" db="EMBL/GenBank/DDBJ databases">
        <authorList>
            <person name="Swart Estienne"/>
        </authorList>
    </citation>
    <scope>NUCLEOTIDE SEQUENCE [LARGE SCALE GENOMIC DNA]</scope>
    <source>
        <strain evidence="4 5">130c</strain>
    </source>
</reference>
<organism evidence="4 5">
    <name type="scientific">Stylonychia lemnae</name>
    <name type="common">Ciliate</name>
    <dbReference type="NCBI Taxonomy" id="5949"/>
    <lineage>
        <taxon>Eukaryota</taxon>
        <taxon>Sar</taxon>
        <taxon>Alveolata</taxon>
        <taxon>Ciliophora</taxon>
        <taxon>Intramacronucleata</taxon>
        <taxon>Spirotrichea</taxon>
        <taxon>Stichotrichia</taxon>
        <taxon>Sporadotrichida</taxon>
        <taxon>Oxytrichidae</taxon>
        <taxon>Stylonychinae</taxon>
        <taxon>Stylonychia</taxon>
    </lineage>
</organism>
<feature type="region of interest" description="Disordered" evidence="3">
    <location>
        <begin position="277"/>
        <end position="308"/>
    </location>
</feature>
<feature type="region of interest" description="Disordered" evidence="3">
    <location>
        <begin position="461"/>
        <end position="536"/>
    </location>
</feature>
<feature type="compositionally biased region" description="Basic residues" evidence="3">
    <location>
        <begin position="294"/>
        <end position="303"/>
    </location>
</feature>
<feature type="compositionally biased region" description="Basic and acidic residues" evidence="3">
    <location>
        <begin position="497"/>
        <end position="506"/>
    </location>
</feature>
<gene>
    <name evidence="4" type="primary">Contig3840.g4109</name>
    <name evidence="4" type="ORF">STYLEM_7433</name>
</gene>
<dbReference type="SMART" id="SM00369">
    <property type="entry name" value="LRR_TYP"/>
    <property type="match status" value="2"/>
</dbReference>
<protein>
    <recommendedName>
        <fullName evidence="6">Leucine Rich Repeat family protein</fullName>
    </recommendedName>
</protein>
<dbReference type="Proteomes" id="UP000039865">
    <property type="component" value="Unassembled WGS sequence"/>
</dbReference>
<feature type="compositionally biased region" description="Basic and acidic residues" evidence="3">
    <location>
        <begin position="473"/>
        <end position="488"/>
    </location>
</feature>
<dbReference type="InterPro" id="IPR003591">
    <property type="entry name" value="Leu-rich_rpt_typical-subtyp"/>
</dbReference>
<evidence type="ECO:0000313" key="5">
    <source>
        <dbReference type="Proteomes" id="UP000039865"/>
    </source>
</evidence>
<dbReference type="EMBL" id="CCKQ01007110">
    <property type="protein sequence ID" value="CDW78456.1"/>
    <property type="molecule type" value="Genomic_DNA"/>
</dbReference>
<dbReference type="Pfam" id="PF13855">
    <property type="entry name" value="LRR_8"/>
    <property type="match status" value="1"/>
</dbReference>
<keyword evidence="2" id="KW-0677">Repeat</keyword>
<evidence type="ECO:0000256" key="3">
    <source>
        <dbReference type="SAM" id="MobiDB-lite"/>
    </source>
</evidence>
<keyword evidence="5" id="KW-1185">Reference proteome</keyword>
<dbReference type="InParanoid" id="A0A078A9C8"/>
<sequence length="1155" mass="137153">MTTQAPLLKIKHSKLYQFNYGEYQKLERQKTIFLKDSSNLNYFETITTLDLASQNADKLPPLNTLQYYFTNLRELNLSSNRISNLDTDAFVKACPKIIKLDISNNQIAPIQQILLLNKLEQLNDLNIAGNPIDIIGKRICLLRCIVLDEHEPQMNEKLVVEYLQQNYSHVPRMRPQTAVLPQKKRVFPNCTDEYNYQREVLTYVSIEDKNVQGILMMTSLTPRSGGNFRYLRVLNNDNITVRELEEILYYVKFKQDYDNQRNLYLMEQQQAQYEYQKSTLKKGSESINRDKLLKPKNSKRKPKERQTNKRIVIQNIEEIRPDTIQRFLFQGGGEQDGRFQEQNSNFKKREIDSLEFIGEKKRIKEERLQNKKDYIKIRDKIISMKQENEIPEFRFKKITKAPTFKPEEVKMHTIQIKAKNISQALMDDIFVKKEVQKYQTKGKIKVMRRIKQERLQRAKNQDILNQSFESSDMNERKEQDLIKLKDSSSDEDIDESPDSRDDDQKSLTEILSTEENQSKAPESIQHSPENNNNYHHHQFMSRNMTQPLTTQINSPAYNNKTDQQLLMRTLSPSSDQLQLSKAKTMMSNCFSENNLKTDFEIKKDYYINKKVNQQNHITNQKNNFKLMIGRAHREVYKKKDYEEAQKILRRDLFKGHMKYEDLKSSNLKMEYIQLVKDRELFKESLDYFDKHKEFLETNEFYREFFQNRSNGTNGKNDAEELERYEDLVLLYLNCKQNEHRKQDIKKLRQVVNKICPTDAESHFKHKKRNVIEKLDKDLTKISEQEFQRLQTLLNLYSKLDSFPPSIKNFDKWLEINREHQQRAYEKEEQFRKHVESLPQTKIKQAKQQKQTQENKRQQVSLMNTIKLENNYFLSPSNHVLQKSPQEVLNLKSKSEANLMRPMTAVTTVSTAASTTNHQRQESNKFKNRIMSPDLKKLKKLSSITKVEFIEKQMNQPKINSKRMEDDWEPLDMKGSILEYIPQYNHFWNDLKQKVFPLGPLEQIIKDPYKYNHTKEILDVELRKQQKAEILQKKMKKKMSAKLLDEYDKLQSKVIGSKYRFVQYPDQLIEKKKVPNNGDDRSVDISLYLDDICETSTIMEKKMNGKTSADMYVLSEKKEKINRLLEKEAILTPKVHSYNMLGRIVKYAHKKYDQID</sequence>
<feature type="compositionally biased region" description="Basic and acidic residues" evidence="3">
    <location>
        <begin position="282"/>
        <end position="293"/>
    </location>
</feature>
<evidence type="ECO:0008006" key="6">
    <source>
        <dbReference type="Google" id="ProtNLM"/>
    </source>
</evidence>
<feature type="compositionally biased region" description="Polar residues" evidence="3">
    <location>
        <begin position="462"/>
        <end position="471"/>
    </location>
</feature>